<protein>
    <submittedName>
        <fullName evidence="2">CopG family transcriptional regulator</fullName>
    </submittedName>
</protein>
<proteinExistence type="predicted"/>
<evidence type="ECO:0000256" key="1">
    <source>
        <dbReference type="SAM" id="Coils"/>
    </source>
</evidence>
<evidence type="ECO:0000313" key="3">
    <source>
        <dbReference type="Proteomes" id="UP000541470"/>
    </source>
</evidence>
<dbReference type="AlphaFoldDB" id="A0A7Y0ASZ9"/>
<organism evidence="2 3">
    <name type="scientific">Rhizobium terricola</name>
    <dbReference type="NCBI Taxonomy" id="2728849"/>
    <lineage>
        <taxon>Bacteria</taxon>
        <taxon>Pseudomonadati</taxon>
        <taxon>Pseudomonadota</taxon>
        <taxon>Alphaproteobacteria</taxon>
        <taxon>Hyphomicrobiales</taxon>
        <taxon>Rhizobiaceae</taxon>
        <taxon>Rhizobium/Agrobacterium group</taxon>
        <taxon>Rhizobium</taxon>
    </lineage>
</organism>
<evidence type="ECO:0000313" key="2">
    <source>
        <dbReference type="EMBL" id="NML72941.1"/>
    </source>
</evidence>
<keyword evidence="3" id="KW-1185">Reference proteome</keyword>
<dbReference type="NCBIfam" id="NF047399">
    <property type="entry name" value="BrnA_antitoxin_add"/>
    <property type="match status" value="1"/>
</dbReference>
<comment type="caution">
    <text evidence="2">The sequence shown here is derived from an EMBL/GenBank/DDBJ whole genome shotgun (WGS) entry which is preliminary data.</text>
</comment>
<dbReference type="Proteomes" id="UP000541470">
    <property type="component" value="Unassembled WGS sequence"/>
</dbReference>
<dbReference type="EMBL" id="JABBGK010000001">
    <property type="protein sequence ID" value="NML72941.1"/>
    <property type="molecule type" value="Genomic_DNA"/>
</dbReference>
<sequence length="82" mass="9600">MKTITAAELDEKFDNGEDVSEYFDWANARRINWEHELVELELQKEELSALDAEAVRLNTSRHKLVSLWIRERLKQSPKSAAE</sequence>
<accession>A0A7Y0ASZ9</accession>
<gene>
    <name evidence="2" type="ORF">HHL25_02260</name>
</gene>
<feature type="coiled-coil region" evidence="1">
    <location>
        <begin position="30"/>
        <end position="60"/>
    </location>
</feature>
<keyword evidence="1" id="KW-0175">Coiled coil</keyword>
<name>A0A7Y0ASZ9_9HYPH</name>
<reference evidence="2 3" key="1">
    <citation type="submission" date="2020-04" db="EMBL/GenBank/DDBJ databases">
        <title>Rhizobium sp. S-51 isolated from soil.</title>
        <authorList>
            <person name="Dahal R.H."/>
        </authorList>
    </citation>
    <scope>NUCLEOTIDE SEQUENCE [LARGE SCALE GENOMIC DNA]</scope>
    <source>
        <strain evidence="2 3">S-51</strain>
    </source>
</reference>
<dbReference type="RefSeq" id="WP_169586852.1">
    <property type="nucleotide sequence ID" value="NZ_JABBGK010000001.1"/>
</dbReference>